<feature type="transmembrane region" description="Helical" evidence="9">
    <location>
        <begin position="134"/>
        <end position="159"/>
    </location>
</feature>
<protein>
    <submittedName>
        <fullName evidence="10">Branched-chain amino acid ABC transporter permease</fullName>
    </submittedName>
</protein>
<evidence type="ECO:0000256" key="8">
    <source>
        <dbReference type="ARBA" id="ARBA00037998"/>
    </source>
</evidence>
<reference evidence="10" key="1">
    <citation type="journal article" date="2020" name="mSystems">
        <title>Genome- and Community-Level Interaction Insights into Carbon Utilization and Element Cycling Functions of Hydrothermarchaeota in Hydrothermal Sediment.</title>
        <authorList>
            <person name="Zhou Z."/>
            <person name="Liu Y."/>
            <person name="Xu W."/>
            <person name="Pan J."/>
            <person name="Luo Z.H."/>
            <person name="Li M."/>
        </authorList>
    </citation>
    <scope>NUCLEOTIDE SEQUENCE [LARGE SCALE GENOMIC DNA]</scope>
    <source>
        <strain evidence="10">SpSt-769</strain>
    </source>
</reference>
<dbReference type="AlphaFoldDB" id="A0A7C4AR98"/>
<dbReference type="EMBL" id="DTGT01000124">
    <property type="protein sequence ID" value="HGH60442.1"/>
    <property type="molecule type" value="Genomic_DNA"/>
</dbReference>
<name>A0A7C4AR98_9BACT</name>
<organism evidence="10">
    <name type="scientific">Desulfomonile tiedjei</name>
    <dbReference type="NCBI Taxonomy" id="2358"/>
    <lineage>
        <taxon>Bacteria</taxon>
        <taxon>Pseudomonadati</taxon>
        <taxon>Thermodesulfobacteriota</taxon>
        <taxon>Desulfomonilia</taxon>
        <taxon>Desulfomonilales</taxon>
        <taxon>Desulfomonilaceae</taxon>
        <taxon>Desulfomonile</taxon>
    </lineage>
</organism>
<dbReference type="InterPro" id="IPR001851">
    <property type="entry name" value="ABC_transp_permease"/>
</dbReference>
<dbReference type="GO" id="GO:0022857">
    <property type="term" value="F:transmembrane transporter activity"/>
    <property type="evidence" value="ECO:0007669"/>
    <property type="project" value="InterPro"/>
</dbReference>
<feature type="transmembrane region" description="Helical" evidence="9">
    <location>
        <begin position="34"/>
        <end position="55"/>
    </location>
</feature>
<dbReference type="CDD" id="cd06582">
    <property type="entry name" value="TM_PBP1_LivH_like"/>
    <property type="match status" value="1"/>
</dbReference>
<dbReference type="GO" id="GO:0005886">
    <property type="term" value="C:plasma membrane"/>
    <property type="evidence" value="ECO:0007669"/>
    <property type="project" value="UniProtKB-SubCell"/>
</dbReference>
<evidence type="ECO:0000256" key="1">
    <source>
        <dbReference type="ARBA" id="ARBA00004651"/>
    </source>
</evidence>
<proteinExistence type="inferred from homology"/>
<dbReference type="GO" id="GO:0006865">
    <property type="term" value="P:amino acid transport"/>
    <property type="evidence" value="ECO:0007669"/>
    <property type="project" value="UniProtKB-KW"/>
</dbReference>
<comment type="subcellular location">
    <subcellularLocation>
        <location evidence="1">Cell membrane</location>
        <topology evidence="1">Multi-pass membrane protein</topology>
    </subcellularLocation>
</comment>
<evidence type="ECO:0000256" key="5">
    <source>
        <dbReference type="ARBA" id="ARBA00022970"/>
    </source>
</evidence>
<evidence type="ECO:0000256" key="4">
    <source>
        <dbReference type="ARBA" id="ARBA00022692"/>
    </source>
</evidence>
<dbReference type="InterPro" id="IPR052157">
    <property type="entry name" value="BCAA_transport_permease"/>
</dbReference>
<feature type="transmembrane region" description="Helical" evidence="9">
    <location>
        <begin position="224"/>
        <end position="249"/>
    </location>
</feature>
<sequence>MDIFLQIIISGLATGGVYGLIALGYVLIYKATSILNLATGQFMTVGAFICLTVMSNIAAPLYIALPITLIFSALLGIVIERIILRPLIGEPIIAVIMVTIGLASILNGLTHLIWSPQYRSFPPIFPPQPLDLGFAIVPSGLLWGFIFAIICTIVFTGIFRYTRTGLAMRATAANQQAALSMGISVKRVFAISWSFAAITAAIGGIIIGNISGISIHLGHIGLKVLSVIILGGLDSIVGAIVGGFIVGVLENVAGVYLDALVGGGTKEVVPFIILVAILMIRPYGIFGKVLIERV</sequence>
<feature type="transmembrane region" description="Helical" evidence="9">
    <location>
        <begin position="6"/>
        <end position="27"/>
    </location>
</feature>
<gene>
    <name evidence="10" type="ORF">ENV54_03985</name>
</gene>
<feature type="transmembrane region" description="Helical" evidence="9">
    <location>
        <begin position="61"/>
        <end position="79"/>
    </location>
</feature>
<comment type="similarity">
    <text evidence="8">Belongs to the binding-protein-dependent transport system permease family. LivHM subfamily.</text>
</comment>
<evidence type="ECO:0000256" key="2">
    <source>
        <dbReference type="ARBA" id="ARBA00022448"/>
    </source>
</evidence>
<keyword evidence="4 9" id="KW-0812">Transmembrane</keyword>
<evidence type="ECO:0000256" key="9">
    <source>
        <dbReference type="SAM" id="Phobius"/>
    </source>
</evidence>
<dbReference type="Pfam" id="PF02653">
    <property type="entry name" value="BPD_transp_2"/>
    <property type="match status" value="1"/>
</dbReference>
<feature type="transmembrane region" description="Helical" evidence="9">
    <location>
        <begin position="191"/>
        <end position="212"/>
    </location>
</feature>
<feature type="transmembrane region" description="Helical" evidence="9">
    <location>
        <begin position="269"/>
        <end position="291"/>
    </location>
</feature>
<accession>A0A7C4AR98</accession>
<evidence type="ECO:0000313" key="10">
    <source>
        <dbReference type="EMBL" id="HGH60442.1"/>
    </source>
</evidence>
<dbReference type="PANTHER" id="PTHR11795:SF451">
    <property type="entry name" value="ABC TRANSPORTER PERMEASE PROTEIN"/>
    <property type="match status" value="1"/>
</dbReference>
<evidence type="ECO:0000256" key="3">
    <source>
        <dbReference type="ARBA" id="ARBA00022475"/>
    </source>
</evidence>
<keyword evidence="5" id="KW-0029">Amino-acid transport</keyword>
<keyword evidence="6 9" id="KW-1133">Transmembrane helix</keyword>
<dbReference type="PANTHER" id="PTHR11795">
    <property type="entry name" value="BRANCHED-CHAIN AMINO ACID TRANSPORT SYSTEM PERMEASE PROTEIN LIVH"/>
    <property type="match status" value="1"/>
</dbReference>
<keyword evidence="2" id="KW-0813">Transport</keyword>
<comment type="caution">
    <text evidence="10">The sequence shown here is derived from an EMBL/GenBank/DDBJ whole genome shotgun (WGS) entry which is preliminary data.</text>
</comment>
<keyword evidence="3" id="KW-1003">Cell membrane</keyword>
<evidence type="ECO:0000256" key="7">
    <source>
        <dbReference type="ARBA" id="ARBA00023136"/>
    </source>
</evidence>
<evidence type="ECO:0000256" key="6">
    <source>
        <dbReference type="ARBA" id="ARBA00022989"/>
    </source>
</evidence>
<feature type="transmembrane region" description="Helical" evidence="9">
    <location>
        <begin position="91"/>
        <end position="114"/>
    </location>
</feature>
<keyword evidence="7 9" id="KW-0472">Membrane</keyword>